<feature type="compositionally biased region" description="Acidic residues" evidence="2">
    <location>
        <begin position="74"/>
        <end position="84"/>
    </location>
</feature>
<dbReference type="SUPFAM" id="SSF101233">
    <property type="entry name" value="PWI domain"/>
    <property type="match status" value="1"/>
</dbReference>
<evidence type="ECO:0000313" key="5">
    <source>
        <dbReference type="Proteomes" id="UP000284452"/>
    </source>
</evidence>
<feature type="compositionally biased region" description="Basic and acidic residues" evidence="2">
    <location>
        <begin position="158"/>
        <end position="187"/>
    </location>
</feature>
<feature type="compositionally biased region" description="Basic and acidic residues" evidence="2">
    <location>
        <begin position="85"/>
        <end position="107"/>
    </location>
</feature>
<evidence type="ECO:0000256" key="1">
    <source>
        <dbReference type="ARBA" id="ARBA00022664"/>
    </source>
</evidence>
<feature type="compositionally biased region" description="Basic and acidic residues" evidence="2">
    <location>
        <begin position="118"/>
        <end position="127"/>
    </location>
</feature>
<protein>
    <submittedName>
        <fullName evidence="4">PWI domain-containing protein</fullName>
    </submittedName>
</protein>
<dbReference type="GO" id="GO:0006397">
    <property type="term" value="P:mRNA processing"/>
    <property type="evidence" value="ECO:0007669"/>
    <property type="project" value="UniProtKB-KW"/>
</dbReference>
<dbReference type="Gene3D" id="1.20.1390.10">
    <property type="entry name" value="PWI domain"/>
    <property type="match status" value="1"/>
</dbReference>
<evidence type="ECO:0000256" key="2">
    <source>
        <dbReference type="SAM" id="MobiDB-lite"/>
    </source>
</evidence>
<feature type="domain" description="PWI" evidence="3">
    <location>
        <begin position="257"/>
        <end position="353"/>
    </location>
</feature>
<dbReference type="PANTHER" id="PTHR18806">
    <property type="entry name" value="RBM25 PROTEIN"/>
    <property type="match status" value="1"/>
</dbReference>
<dbReference type="InterPro" id="IPR052768">
    <property type="entry name" value="RBM25"/>
</dbReference>
<organism evidence="4 5">
    <name type="scientific">Toxoplasma gondii CAST</name>
    <dbReference type="NCBI Taxonomy" id="943122"/>
    <lineage>
        <taxon>Eukaryota</taxon>
        <taxon>Sar</taxon>
        <taxon>Alveolata</taxon>
        <taxon>Apicomplexa</taxon>
        <taxon>Conoidasida</taxon>
        <taxon>Coccidia</taxon>
        <taxon>Eucoccidiorida</taxon>
        <taxon>Eimeriorina</taxon>
        <taxon>Sarcocystidae</taxon>
        <taxon>Toxoplasma</taxon>
    </lineage>
</organism>
<dbReference type="VEuPathDB" id="ToxoDB:TGCAST_270770C"/>
<reference evidence="4 5" key="1">
    <citation type="submission" date="2017-10" db="EMBL/GenBank/DDBJ databases">
        <authorList>
            <person name="Sibley D."/>
            <person name="Venepally P."/>
            <person name="Karamycheva S."/>
            <person name="Hadjithomas M."/>
            <person name="Khan A."/>
            <person name="Brunk B."/>
            <person name="Roos D."/>
            <person name="Caler E."/>
            <person name="Lorenzi H."/>
        </authorList>
    </citation>
    <scope>NUCLEOTIDE SEQUENCE [LARGE SCALE GENOMIC DNA]</scope>
    <source>
        <strain evidence="4 5">CAST</strain>
    </source>
</reference>
<dbReference type="Pfam" id="PF01480">
    <property type="entry name" value="PWI"/>
    <property type="match status" value="1"/>
</dbReference>
<dbReference type="SMART" id="SM00311">
    <property type="entry name" value="PWI"/>
    <property type="match status" value="1"/>
</dbReference>
<name>A0A3R8AJ70_TOXGO</name>
<feature type="compositionally biased region" description="Polar residues" evidence="2">
    <location>
        <begin position="188"/>
        <end position="197"/>
    </location>
</feature>
<dbReference type="AlphaFoldDB" id="A0A3R8AJ70"/>
<accession>A0A3R8AJ70</accession>
<dbReference type="EMBL" id="AHIV02000144">
    <property type="protein sequence ID" value="RQX75294.1"/>
    <property type="molecule type" value="Genomic_DNA"/>
</dbReference>
<evidence type="ECO:0000259" key="3">
    <source>
        <dbReference type="PROSITE" id="PS51025"/>
    </source>
</evidence>
<dbReference type="Proteomes" id="UP000284452">
    <property type="component" value="Unassembled WGS sequence"/>
</dbReference>
<dbReference type="InterPro" id="IPR036483">
    <property type="entry name" value="PWI_dom_sf"/>
</dbReference>
<comment type="caution">
    <text evidence="4">The sequence shown here is derived from an EMBL/GenBank/DDBJ whole genome shotgun (WGS) entry which is preliminary data.</text>
</comment>
<proteinExistence type="predicted"/>
<dbReference type="InterPro" id="IPR002483">
    <property type="entry name" value="PWI_dom"/>
</dbReference>
<dbReference type="PROSITE" id="PS51025">
    <property type="entry name" value="PWI"/>
    <property type="match status" value="1"/>
</dbReference>
<sequence>MRAFAEFRRRELEWITREEDFKQNKEKEVALEQEIRDDDRQHLINQDLRGVWWEGLQEPRRRQERKRRRRREAEDDAADRDEEEKELREEAKRRREDRSRASARQEGEGDAPAASIEQGRDARERSQRCAAPSSPSLRHRDARKQKEQTPSFLDEETAAARHEKSRETRKEETSRSDRDGRRVKTELKTSAAQTPSQELRAFFGDDEEGFDDRRRHKPLTKLDEHRDVTNKMQKAQETLKVIEQSKKLLASVPTEKEKLFVYDIDWSLLISKNILDLKLRPWVRKKVCEFMGAEESLVLEVIDYIVKRVSDRPPAEELLGELAKFLDEEAEGFVRNMWRLLIYEQLKLKECSE</sequence>
<gene>
    <name evidence="4" type="ORF">TGCAST_270770C</name>
</gene>
<feature type="region of interest" description="Disordered" evidence="2">
    <location>
        <begin position="58"/>
        <end position="210"/>
    </location>
</feature>
<evidence type="ECO:0000313" key="4">
    <source>
        <dbReference type="EMBL" id="RQX75294.1"/>
    </source>
</evidence>
<dbReference type="PANTHER" id="PTHR18806:SF4">
    <property type="entry name" value="RNA-BINDING PROTEIN 25"/>
    <property type="match status" value="1"/>
</dbReference>
<keyword evidence="1" id="KW-0507">mRNA processing</keyword>